<name>A0AB37QLT8_9PSED</name>
<evidence type="ECO:0000313" key="2">
    <source>
        <dbReference type="Proteomes" id="UP000272613"/>
    </source>
</evidence>
<gene>
    <name evidence="1" type="ORF">ALP74_200025</name>
</gene>
<sequence length="467" mass="52001">MLIHATVLRVRRQRSLDLHVGEQIAGAQRLLQRIQHLFRLFRIGFLTDLLRGLLHFFGFGRIGLFDVVLGQRKAGLQGRHSLLDPCVERTLIVDANVLVRLHHVGGADLLHPVFQIVGRLIRAAGCFHLHLQHRAELAHRIHAGHTELAHARKQLRKPLSHVTGFKTTGLALHGHCLKGFFHHFRVGDFGVLLQRLNHVGRIGAAGPLPDRKLRRHRRVGQRLVQAHTRTDQLVDQVSHIVACHARILGSLDHRGGQFRFLWLVGHPRLDRDVTDDRLIVGTDLGRHGQCADTRDSGADPGLESGLALLNLLVSLDLEVHASGHTVKGLIFLPELADLNTLFTQRVEIVLKLAQQTRGRCSTTVVRLLPFITQPHGFANGVSQHLGLTTLLLQLLDTAFDGTEGRTQGGTDRAANHQPQCQIVRHHSPQMLGWAQSVSHQIMSEKDMDMISADEKPSSFASRFAASF</sequence>
<evidence type="ECO:0000313" key="1">
    <source>
        <dbReference type="EMBL" id="RMR98254.1"/>
    </source>
</evidence>
<dbReference type="Proteomes" id="UP000272613">
    <property type="component" value="Unassembled WGS sequence"/>
</dbReference>
<proteinExistence type="predicted"/>
<dbReference type="AlphaFoldDB" id="A0AB37QLT8"/>
<protein>
    <submittedName>
        <fullName evidence="1">Uncharacterized protein</fullName>
    </submittedName>
</protein>
<reference evidence="1 2" key="1">
    <citation type="submission" date="2018-08" db="EMBL/GenBank/DDBJ databases">
        <title>Recombination of ecologically and evolutionarily significant loci maintains genetic cohesion in the Pseudomonas syringae species complex.</title>
        <authorList>
            <person name="Dillon M."/>
            <person name="Thakur S."/>
            <person name="Almeida R.N.D."/>
            <person name="Weir B.S."/>
            <person name="Guttman D.S."/>
        </authorList>
    </citation>
    <scope>NUCLEOTIDE SEQUENCE [LARGE SCALE GENOMIC DNA]</scope>
    <source>
        <strain evidence="1 2">ICMP 5019</strain>
    </source>
</reference>
<comment type="caution">
    <text evidence="1">The sequence shown here is derived from an EMBL/GenBank/DDBJ whole genome shotgun (WGS) entry which is preliminary data.</text>
</comment>
<accession>A0AB37QLT8</accession>
<dbReference type="EMBL" id="RBSH01000227">
    <property type="protein sequence ID" value="RMR98254.1"/>
    <property type="molecule type" value="Genomic_DNA"/>
</dbReference>
<organism evidence="1 2">
    <name type="scientific">Pseudomonas coronafaciens pv. garcae</name>
    <dbReference type="NCBI Taxonomy" id="251653"/>
    <lineage>
        <taxon>Bacteria</taxon>
        <taxon>Pseudomonadati</taxon>
        <taxon>Pseudomonadota</taxon>
        <taxon>Gammaproteobacteria</taxon>
        <taxon>Pseudomonadales</taxon>
        <taxon>Pseudomonadaceae</taxon>
        <taxon>Pseudomonas</taxon>
        <taxon>Pseudomonas coronafaciens</taxon>
    </lineage>
</organism>